<evidence type="ECO:0008006" key="3">
    <source>
        <dbReference type="Google" id="ProtNLM"/>
    </source>
</evidence>
<dbReference type="SUPFAM" id="SSF52540">
    <property type="entry name" value="P-loop containing nucleoside triphosphate hydrolases"/>
    <property type="match status" value="1"/>
</dbReference>
<dbReference type="InterPro" id="IPR027417">
    <property type="entry name" value="P-loop_NTPase"/>
</dbReference>
<dbReference type="AlphaFoldDB" id="A0A425Y5F9"/>
<dbReference type="Proteomes" id="UP000285794">
    <property type="component" value="Unassembled WGS sequence"/>
</dbReference>
<accession>A0A425Y5F9</accession>
<dbReference type="EMBL" id="QQWG01000003">
    <property type="protein sequence ID" value="RRG23748.1"/>
    <property type="molecule type" value="Genomic_DNA"/>
</dbReference>
<comment type="caution">
    <text evidence="1">The sequence shown here is derived from an EMBL/GenBank/DDBJ whole genome shotgun (WGS) entry which is preliminary data.</text>
</comment>
<proteinExistence type="predicted"/>
<keyword evidence="2" id="KW-1185">Reference proteome</keyword>
<sequence length="858" mass="99918">MFKINKSRAMLEHLKKETLKKFGQELSYNKDCEALAEIVCDATGGRISATTVRRLYGFLKSPSAPSKFTLDLLAHYVGYKSWSDFQSNYVSEEKEGDIKPSNWQAFRERAFELSNDAYNLIKGQSGIPFKSVATRKIGEDRISNFLQSDKMALSFVAPGGAGKSTMLAKWYERVSQDTSSKDVILLFDATFMINCLNSDFLLERWLEDQLNSKSKTDLKYFLDRPKACEGKVILILDALDEVSYDNTKLERLFLQLNQFIANRKDSKNMKLILTSRTSTWEKFAIPFIQKENSLLEAWYEIDLDLNQVDKRNFPPLNGFEIQHVFDETINQQFFYELKVENLDYYQRNTISNPFFLELFVKTYAPNRTSNITDGFKLINEFLKNKIYYSRYSEEKIEILKGILKIQKYGRDSHSVKKMNLKSMFPIHLKTAGNYYYAYEEMLSYGLISEYVSVNEYNGYCKFVKIYSEQLFEVLLVKELIEFNQGINFELFKQIETDYQEFELKDRLIAQLFCIAVNTDNYQALSRFFELSEDTLTSSAVTDILTTVITNMDDKKIDLIKTYALGTRSVEFMFALSGNLNRLTGDFSKVVEIISETNEDRTIRIKSLSLLLMTSLMSLEQDLSDKYYKLLLETEPNSSCTAYSIALRFTSILFYNHISCKSNDLELLRVFYYRQMAYCQVGDTYESWSGEFEVLVCNALFYMQSYHKVIQLIEDAELFYDQLNVKAHFSNHKLLRAYKLIAQFKLGMKLTASQLQELEFCNDSLISSKAYPLQIFFKSALAEVYFEEGNRDLQERHSNRAFAISEFARYDFCKVGLLTKMAKYYNAWGEQTKENLCIIERDQILKQKNAEVLVKILNN</sequence>
<evidence type="ECO:0000313" key="1">
    <source>
        <dbReference type="EMBL" id="RRG23748.1"/>
    </source>
</evidence>
<dbReference type="Gene3D" id="3.40.50.300">
    <property type="entry name" value="P-loop containing nucleotide triphosphate hydrolases"/>
    <property type="match status" value="1"/>
</dbReference>
<gene>
    <name evidence="1" type="ORF">DWB61_05035</name>
</gene>
<organism evidence="1 2">
    <name type="scientific">Ancylomarina euxinus</name>
    <dbReference type="NCBI Taxonomy" id="2283627"/>
    <lineage>
        <taxon>Bacteria</taxon>
        <taxon>Pseudomonadati</taxon>
        <taxon>Bacteroidota</taxon>
        <taxon>Bacteroidia</taxon>
        <taxon>Marinilabiliales</taxon>
        <taxon>Marinifilaceae</taxon>
        <taxon>Ancylomarina</taxon>
    </lineage>
</organism>
<reference evidence="1 2" key="1">
    <citation type="submission" date="2018-07" db="EMBL/GenBank/DDBJ databases">
        <title>Draft genome sequence of Ancylomarina sp. M1P.</title>
        <authorList>
            <person name="Yadav S."/>
            <person name="Villanueva L."/>
            <person name="Damste J.S.S."/>
        </authorList>
    </citation>
    <scope>NUCLEOTIDE SEQUENCE [LARGE SCALE GENOMIC DNA]</scope>
    <source>
        <strain evidence="1 2">M1P</strain>
    </source>
</reference>
<name>A0A425Y5F9_9BACT</name>
<protein>
    <recommendedName>
        <fullName evidence="3">NACHT domain-containing protein</fullName>
    </recommendedName>
</protein>
<evidence type="ECO:0000313" key="2">
    <source>
        <dbReference type="Proteomes" id="UP000285794"/>
    </source>
</evidence>